<keyword evidence="3" id="KW-1185">Reference proteome</keyword>
<name>A0A4S8LAR8_DENBC</name>
<evidence type="ECO:0000313" key="2">
    <source>
        <dbReference type="EMBL" id="THU85922.1"/>
    </source>
</evidence>
<proteinExistence type="predicted"/>
<dbReference type="PANTHER" id="PTHR31912:SF34">
    <property type="entry name" value="NOTOCHORD-RELATED PROTEIN"/>
    <property type="match status" value="1"/>
</dbReference>
<dbReference type="OrthoDB" id="2246127at2759"/>
<dbReference type="AlphaFoldDB" id="A0A4S8LAR8"/>
<evidence type="ECO:0000313" key="3">
    <source>
        <dbReference type="Proteomes" id="UP000297245"/>
    </source>
</evidence>
<dbReference type="PANTHER" id="PTHR31912">
    <property type="entry name" value="IP13529P"/>
    <property type="match status" value="1"/>
</dbReference>
<dbReference type="EMBL" id="ML179522">
    <property type="protein sequence ID" value="THU85922.1"/>
    <property type="molecule type" value="Genomic_DNA"/>
</dbReference>
<evidence type="ECO:0000256" key="1">
    <source>
        <dbReference type="SAM" id="MobiDB-lite"/>
    </source>
</evidence>
<feature type="compositionally biased region" description="Basic and acidic residues" evidence="1">
    <location>
        <begin position="980"/>
        <end position="991"/>
    </location>
</feature>
<organism evidence="2 3">
    <name type="scientific">Dendrothele bispora (strain CBS 962.96)</name>
    <dbReference type="NCBI Taxonomy" id="1314807"/>
    <lineage>
        <taxon>Eukaryota</taxon>
        <taxon>Fungi</taxon>
        <taxon>Dikarya</taxon>
        <taxon>Basidiomycota</taxon>
        <taxon>Agaricomycotina</taxon>
        <taxon>Agaricomycetes</taxon>
        <taxon>Agaricomycetidae</taxon>
        <taxon>Agaricales</taxon>
        <taxon>Agaricales incertae sedis</taxon>
        <taxon>Dendrothele</taxon>
    </lineage>
</organism>
<sequence length="1002" mass="114438">MRECGTPDVPSFTALRKTQANLVQSIGPHSNHHVSPLGNHFFMNHPMRLFAMDWSNPLVRKHIHIYPELSPVISETWQAQKWLHEVDPNELPPMWADWSSAQNRHRHFYVNELARTKSGEFVIVLRWVTIAMTSDREGGQVHADILRVTSQETSESGLFCTIHSRQDRIPAQSLAQNILEIQATYGEGLKFSDYSPHQYTVVNPLREISKGRPMFRLRVIPWSDDVSGNVSKQYNAHTNVYITNAHLPHRMLAQEFFIRYCSTSQVASSSEQFVALCEDFKCNKWTETYDCELDEEILFQLIPHFLPADNPQQSETASHIGVNGSKNCRRDLNGGSEAFKETVDGYEALYHPGSPRNTEQTIQCIRWQIWQACYGKEDAVKESATATGVKDKISQYWIDQLLIKFKEHDKERIKNPDTRDPRLNSKSLKGDGRKLVVEEISREIQLELWNWVIQQPQGSYEKLAVNDPGRNDLRPGDHYNILLETRGIDPHLDTPGELLHSWLLGPDKYVWHSTSKGWSSDYESIFAVRLQSSCLDGLTIPPPRAEYMMKYKNSLIGKHFKSLQQLAVFHLHGLCSNQLFNLWKATGELGACLWMPEIRNLDIYLVSLFQILIDNLLDAWADVDPRRIITKIKLHVLTHLPEDIRRFGPAVIFATEVFECFNAVFRLCSILSNHLAPSRDIALALGGMERFKHIISGGYWRDVETNRYICAGVAIREFFKKNQHVQRQLGWADDSKITPGQIKLVPADRKSRRRVMYRWSELIKDLNLVAGDSISPSAESVWNPCMLVMSRSKDICRVGAWVCLEYKNVSSIIISAKYLLMCSQNITAARIVKILIENGKSAAPSNVRILLEHFRILDHKDERLNMPILVNLTEIIVASGSDILFDFNAQHDCVSTGCQIGVSDTYVMQERMQTTKHKACIVHVNDGRYLLNMHALHNAHLIREALPRHLVAPVPLKSDRVEFHKQLSASLQVSGVEKRALTRTKAAETRERNKKAKEAAGS</sequence>
<protein>
    <submittedName>
        <fullName evidence="2">Uncharacterized protein</fullName>
    </submittedName>
</protein>
<gene>
    <name evidence="2" type="ORF">K435DRAFT_684667</name>
</gene>
<feature type="region of interest" description="Disordered" evidence="1">
    <location>
        <begin position="980"/>
        <end position="1002"/>
    </location>
</feature>
<accession>A0A4S8LAR8</accession>
<dbReference type="Proteomes" id="UP000297245">
    <property type="component" value="Unassembled WGS sequence"/>
</dbReference>
<reference evidence="2 3" key="1">
    <citation type="journal article" date="2019" name="Nat. Ecol. Evol.">
        <title>Megaphylogeny resolves global patterns of mushroom evolution.</title>
        <authorList>
            <person name="Varga T."/>
            <person name="Krizsan K."/>
            <person name="Foldi C."/>
            <person name="Dima B."/>
            <person name="Sanchez-Garcia M."/>
            <person name="Sanchez-Ramirez S."/>
            <person name="Szollosi G.J."/>
            <person name="Szarkandi J.G."/>
            <person name="Papp V."/>
            <person name="Albert L."/>
            <person name="Andreopoulos W."/>
            <person name="Angelini C."/>
            <person name="Antonin V."/>
            <person name="Barry K.W."/>
            <person name="Bougher N.L."/>
            <person name="Buchanan P."/>
            <person name="Buyck B."/>
            <person name="Bense V."/>
            <person name="Catcheside P."/>
            <person name="Chovatia M."/>
            <person name="Cooper J."/>
            <person name="Damon W."/>
            <person name="Desjardin D."/>
            <person name="Finy P."/>
            <person name="Geml J."/>
            <person name="Haridas S."/>
            <person name="Hughes K."/>
            <person name="Justo A."/>
            <person name="Karasinski D."/>
            <person name="Kautmanova I."/>
            <person name="Kiss B."/>
            <person name="Kocsube S."/>
            <person name="Kotiranta H."/>
            <person name="LaButti K.M."/>
            <person name="Lechner B.E."/>
            <person name="Liimatainen K."/>
            <person name="Lipzen A."/>
            <person name="Lukacs Z."/>
            <person name="Mihaltcheva S."/>
            <person name="Morgado L.N."/>
            <person name="Niskanen T."/>
            <person name="Noordeloos M.E."/>
            <person name="Ohm R.A."/>
            <person name="Ortiz-Santana B."/>
            <person name="Ovrebo C."/>
            <person name="Racz N."/>
            <person name="Riley R."/>
            <person name="Savchenko A."/>
            <person name="Shiryaev A."/>
            <person name="Soop K."/>
            <person name="Spirin V."/>
            <person name="Szebenyi C."/>
            <person name="Tomsovsky M."/>
            <person name="Tulloss R.E."/>
            <person name="Uehling J."/>
            <person name="Grigoriev I.V."/>
            <person name="Vagvolgyi C."/>
            <person name="Papp T."/>
            <person name="Martin F.M."/>
            <person name="Miettinen O."/>
            <person name="Hibbett D.S."/>
            <person name="Nagy L.G."/>
        </authorList>
    </citation>
    <scope>NUCLEOTIDE SEQUENCE [LARGE SCALE GENOMIC DNA]</scope>
    <source>
        <strain evidence="2 3">CBS 962.96</strain>
    </source>
</reference>